<evidence type="ECO:0000313" key="4">
    <source>
        <dbReference type="EMBL" id="KAJ8488220.1"/>
    </source>
</evidence>
<dbReference type="InterPro" id="IPR021765">
    <property type="entry name" value="UstYa-like"/>
</dbReference>
<evidence type="ECO:0000256" key="1">
    <source>
        <dbReference type="ARBA" id="ARBA00004685"/>
    </source>
</evidence>
<dbReference type="PANTHER" id="PTHR33365:SF4">
    <property type="entry name" value="CYCLOCHLOROTINE BIOSYNTHESIS PROTEIN O"/>
    <property type="match status" value="1"/>
</dbReference>
<dbReference type="AlphaFoldDB" id="A0AAD7XAX6"/>
<organism evidence="4 5">
    <name type="scientific">Trametes cubensis</name>
    <dbReference type="NCBI Taxonomy" id="1111947"/>
    <lineage>
        <taxon>Eukaryota</taxon>
        <taxon>Fungi</taxon>
        <taxon>Dikarya</taxon>
        <taxon>Basidiomycota</taxon>
        <taxon>Agaricomycotina</taxon>
        <taxon>Agaricomycetes</taxon>
        <taxon>Polyporales</taxon>
        <taxon>Polyporaceae</taxon>
        <taxon>Trametes</taxon>
    </lineage>
</organism>
<evidence type="ECO:0008006" key="6">
    <source>
        <dbReference type="Google" id="ProtNLM"/>
    </source>
</evidence>
<dbReference type="PANTHER" id="PTHR33365">
    <property type="entry name" value="YALI0B05434P"/>
    <property type="match status" value="1"/>
</dbReference>
<protein>
    <recommendedName>
        <fullName evidence="6">Oxidase ustYa</fullName>
    </recommendedName>
</protein>
<comment type="similarity">
    <text evidence="2">Belongs to the ustYa family.</text>
</comment>
<keyword evidence="5" id="KW-1185">Reference proteome</keyword>
<proteinExistence type="inferred from homology"/>
<evidence type="ECO:0000256" key="3">
    <source>
        <dbReference type="SAM" id="Phobius"/>
    </source>
</evidence>
<dbReference type="EMBL" id="JAPEVG010000066">
    <property type="protein sequence ID" value="KAJ8488220.1"/>
    <property type="molecule type" value="Genomic_DNA"/>
</dbReference>
<dbReference type="GO" id="GO:0043386">
    <property type="term" value="P:mycotoxin biosynthetic process"/>
    <property type="evidence" value="ECO:0007669"/>
    <property type="project" value="InterPro"/>
</dbReference>
<dbReference type="Pfam" id="PF11807">
    <property type="entry name" value="UstYa"/>
    <property type="match status" value="1"/>
</dbReference>
<gene>
    <name evidence="4" type="ORF">ONZ51_g3686</name>
</gene>
<evidence type="ECO:0000256" key="2">
    <source>
        <dbReference type="ARBA" id="ARBA00035112"/>
    </source>
</evidence>
<keyword evidence="3" id="KW-1133">Transmembrane helix</keyword>
<keyword evidence="3" id="KW-0472">Membrane</keyword>
<dbReference type="Proteomes" id="UP001215151">
    <property type="component" value="Unassembled WGS sequence"/>
</dbReference>
<reference evidence="4" key="1">
    <citation type="submission" date="2022-11" db="EMBL/GenBank/DDBJ databases">
        <title>Genome Sequence of Cubamyces cubensis.</title>
        <authorList>
            <person name="Buettner E."/>
        </authorList>
    </citation>
    <scope>NUCLEOTIDE SEQUENCE</scope>
    <source>
        <strain evidence="4">MPL-01</strain>
    </source>
</reference>
<keyword evidence="3" id="KW-0812">Transmembrane</keyword>
<feature type="transmembrane region" description="Helical" evidence="3">
    <location>
        <begin position="20"/>
        <end position="46"/>
    </location>
</feature>
<comment type="caution">
    <text evidence="4">The sequence shown here is derived from an EMBL/GenBank/DDBJ whole genome shotgun (WGS) entry which is preliminary data.</text>
</comment>
<name>A0AAD7XAX6_9APHY</name>
<accession>A0AAD7XAX6</accession>
<evidence type="ECO:0000313" key="5">
    <source>
        <dbReference type="Proteomes" id="UP001215151"/>
    </source>
</evidence>
<sequence length="217" mass="24437">MKAYSLSSVRPQARSPKRSYLAYALLMTSATFVLLGFGTVVARYVFSVQGEYPPPGQRSHSVQYTFVGEDYPAYYPLDMDEVSLTPEFTIHYQVSGETAEREWASILPEGGGFLHLGAEERPFGITLFHQLSCLQRLRRAIDTGDASAPVHRCMNYLRQSILCEANPTIEPVIPILGGWTVDAKFPRVCKDWTQVYMLAEKNYAEGVGVGQRDMKYY</sequence>
<comment type="pathway">
    <text evidence="1">Mycotoxin biosynthesis.</text>
</comment>